<sequence>MIAVICCVCMEVCDVIYRCERVGKLQEAMNQSKENLYWSSKIWGDITGIVIFVISIAAVSTIYFSDRVRYLLKEHGIYVTDVIYADLVHLQIQFLIAMLALNFILILIILMVYRYMKYREYLGEMDPLTDVMGRRMFLHHCEMIQTGSRKDGPEKGWFLFLDVDWFKKINDTLGHMVGDKTLQMVAQNLEHTFGKYGAVGRVGGDEFAVLIEKKMTRAQLEERLMQFEKAASAILTEEKVSSSIGVYHFTFPQEIKHLLRETDNALYAAKERGRACFVVYEE</sequence>
<feature type="domain" description="GGDEF" evidence="3">
    <location>
        <begin position="154"/>
        <end position="282"/>
    </location>
</feature>
<keyword evidence="2" id="KW-0472">Membrane</keyword>
<gene>
    <name evidence="4" type="ORF">OCV47_03210</name>
</gene>
<organism evidence="4 5">
    <name type="scientific">Muricoprocola aceti</name>
    <dbReference type="NCBI Taxonomy" id="2981772"/>
    <lineage>
        <taxon>Bacteria</taxon>
        <taxon>Bacillati</taxon>
        <taxon>Bacillota</taxon>
        <taxon>Clostridia</taxon>
        <taxon>Lachnospirales</taxon>
        <taxon>Lachnospiraceae</taxon>
        <taxon>Muricoprocola</taxon>
    </lineage>
</organism>
<dbReference type="GO" id="GO:0052621">
    <property type="term" value="F:diguanylate cyclase activity"/>
    <property type="evidence" value="ECO:0007669"/>
    <property type="project" value="UniProtKB-EC"/>
</dbReference>
<evidence type="ECO:0000256" key="1">
    <source>
        <dbReference type="SAM" id="Coils"/>
    </source>
</evidence>
<dbReference type="NCBIfam" id="TIGR00254">
    <property type="entry name" value="GGDEF"/>
    <property type="match status" value="1"/>
</dbReference>
<comment type="caution">
    <text evidence="4">The sequence shown here is derived from an EMBL/GenBank/DDBJ whole genome shotgun (WGS) entry which is preliminary data.</text>
</comment>
<dbReference type="InterPro" id="IPR029787">
    <property type="entry name" value="Nucleotide_cyclase"/>
</dbReference>
<keyword evidence="5" id="KW-1185">Reference proteome</keyword>
<dbReference type="EMBL" id="JAOQKE010000002">
    <property type="protein sequence ID" value="MCU6724375.1"/>
    <property type="molecule type" value="Genomic_DNA"/>
</dbReference>
<dbReference type="PROSITE" id="PS50887">
    <property type="entry name" value="GGDEF"/>
    <property type="match status" value="1"/>
</dbReference>
<evidence type="ECO:0000313" key="4">
    <source>
        <dbReference type="EMBL" id="MCU6724375.1"/>
    </source>
</evidence>
<feature type="transmembrane region" description="Helical" evidence="2">
    <location>
        <begin position="92"/>
        <end position="113"/>
    </location>
</feature>
<dbReference type="EC" id="2.7.7.65" evidence="4"/>
<keyword evidence="4" id="KW-0548">Nucleotidyltransferase</keyword>
<dbReference type="InterPro" id="IPR000160">
    <property type="entry name" value="GGDEF_dom"/>
</dbReference>
<keyword evidence="1" id="KW-0175">Coiled coil</keyword>
<dbReference type="PANTHER" id="PTHR45138">
    <property type="entry name" value="REGULATORY COMPONENTS OF SENSORY TRANSDUCTION SYSTEM"/>
    <property type="match status" value="1"/>
</dbReference>
<dbReference type="RefSeq" id="WP_262653679.1">
    <property type="nucleotide sequence ID" value="NZ_JAOQKE010000002.1"/>
</dbReference>
<dbReference type="InterPro" id="IPR043128">
    <property type="entry name" value="Rev_trsase/Diguanyl_cyclase"/>
</dbReference>
<feature type="coiled-coil region" evidence="1">
    <location>
        <begin position="210"/>
        <end position="237"/>
    </location>
</feature>
<keyword evidence="2" id="KW-0812">Transmembrane</keyword>
<dbReference type="Gene3D" id="3.30.70.270">
    <property type="match status" value="1"/>
</dbReference>
<dbReference type="CDD" id="cd01949">
    <property type="entry name" value="GGDEF"/>
    <property type="match status" value="1"/>
</dbReference>
<protein>
    <submittedName>
        <fullName evidence="4">Diguanylate cyclase</fullName>
        <ecNumber evidence="4">2.7.7.65</ecNumber>
    </submittedName>
</protein>
<evidence type="ECO:0000313" key="5">
    <source>
        <dbReference type="Proteomes" id="UP001652338"/>
    </source>
</evidence>
<dbReference type="Pfam" id="PF00990">
    <property type="entry name" value="GGDEF"/>
    <property type="match status" value="1"/>
</dbReference>
<feature type="transmembrane region" description="Helical" evidence="2">
    <location>
        <begin position="42"/>
        <end position="64"/>
    </location>
</feature>
<evidence type="ECO:0000256" key="2">
    <source>
        <dbReference type="SAM" id="Phobius"/>
    </source>
</evidence>
<keyword evidence="4" id="KW-0808">Transferase</keyword>
<proteinExistence type="predicted"/>
<accession>A0ABT2SIQ0</accession>
<dbReference type="SUPFAM" id="SSF55073">
    <property type="entry name" value="Nucleotide cyclase"/>
    <property type="match status" value="1"/>
</dbReference>
<evidence type="ECO:0000259" key="3">
    <source>
        <dbReference type="PROSITE" id="PS50887"/>
    </source>
</evidence>
<keyword evidence="2" id="KW-1133">Transmembrane helix</keyword>
<reference evidence="4 5" key="1">
    <citation type="journal article" date="2021" name="ISME Commun">
        <title>Automated analysis of genomic sequences facilitates high-throughput and comprehensive description of bacteria.</title>
        <authorList>
            <person name="Hitch T.C.A."/>
        </authorList>
    </citation>
    <scope>NUCLEOTIDE SEQUENCE [LARGE SCALE GENOMIC DNA]</scope>
    <source>
        <strain evidence="4 5">Sanger_29</strain>
    </source>
</reference>
<name>A0ABT2SIQ0_9FIRM</name>
<dbReference type="SMART" id="SM00267">
    <property type="entry name" value="GGDEF"/>
    <property type="match status" value="1"/>
</dbReference>
<dbReference type="Proteomes" id="UP001652338">
    <property type="component" value="Unassembled WGS sequence"/>
</dbReference>
<dbReference type="InterPro" id="IPR050469">
    <property type="entry name" value="Diguanylate_Cyclase"/>
</dbReference>
<dbReference type="PANTHER" id="PTHR45138:SF9">
    <property type="entry name" value="DIGUANYLATE CYCLASE DGCM-RELATED"/>
    <property type="match status" value="1"/>
</dbReference>